<dbReference type="RefSeq" id="WP_180904530.1">
    <property type="nucleotide sequence ID" value="NZ_CP040908.1"/>
</dbReference>
<dbReference type="InterPro" id="IPR004919">
    <property type="entry name" value="GmrSD_N"/>
</dbReference>
<dbReference type="PANTHER" id="PTHR35149">
    <property type="entry name" value="SLL5132 PROTEIN"/>
    <property type="match status" value="1"/>
</dbReference>
<evidence type="ECO:0000259" key="1">
    <source>
        <dbReference type="Pfam" id="PF03235"/>
    </source>
</evidence>
<evidence type="ECO:0000313" key="3">
    <source>
        <dbReference type="Proteomes" id="UP000510643"/>
    </source>
</evidence>
<organism evidence="2 3">
    <name type="scientific">Empedobacter falsenii</name>
    <dbReference type="NCBI Taxonomy" id="343874"/>
    <lineage>
        <taxon>Bacteria</taxon>
        <taxon>Pseudomonadati</taxon>
        <taxon>Bacteroidota</taxon>
        <taxon>Flavobacteriia</taxon>
        <taxon>Flavobacteriales</taxon>
        <taxon>Weeksellaceae</taxon>
        <taxon>Empedobacter</taxon>
    </lineage>
</organism>
<proteinExistence type="predicted"/>
<dbReference type="KEGG" id="efal:FH779_09790"/>
<name>A0A7H9DT21_9FLAO</name>
<keyword evidence="3" id="KW-1185">Reference proteome</keyword>
<dbReference type="PANTHER" id="PTHR35149:SF1">
    <property type="entry name" value="DUF5655 DOMAIN-CONTAINING PROTEIN"/>
    <property type="match status" value="1"/>
</dbReference>
<gene>
    <name evidence="2" type="ORF">FH779_09790</name>
</gene>
<dbReference type="GeneID" id="78401749"/>
<sequence length="773" mass="92664">MKTGRYSLKELLTHNEIDQLVIPELQRDYVWEEDQVNRVWESLMKRWNKKENAELSVSINGDTLVNNTILQHLQQVYSTLHFKQKMGFIYAYHDKQLPGQFFLIDGQQRITTFYLLLLVLYTKAGKTEVFRKLYYYNNFPKVDYKVRESAYEFMRLFIEDTLQGKDYRQNKNFFEIEYTNDITVQNLRNNFEFLEKQLVGFSNDQLIDLIDFVEIYVEFNYFDTELSAQGERLYLYMNSRGYHLSHQEKLRANLIEKCSNEGKKEAGALWEEWQDFFFEYKFTNENADQGFELFLYYASVLKQYLEGNFDKEIEYQSEKLKIYEIENLDIDFLSKAFSALKKVLIEIDNPIHFIEDFFTKSLKTLNLRIRVLPLWFWYLKGNLNAQKINDKELCLFRNFLINYSHTREVADEPTVRLNQILEGISKSEGHDVVGILNHLQIPRKEHEINKINYIKDSLEESINHPIEELYYDDKLNRFLEGRTDILFKLIDFNLKSDFPKDKANAVIKILEILFDDLRSKMLRKYILSYFDFSTHTGNSAGKEKWALMHDSRAWLNSVVNKDEFLNIIKDWETKRYTSLKDAYKDRLALFNDERDWRYYFIKFKSVLEHTQSNQFIWSDSFYDIKLLNNINPSQWDVYLVTKIFIEISKTESISFNNFGDSIAFTDLVVENNEIITKLEDTDRVCIDLVYEKQGIWSIDIFYKKGDTINLRKFAIANSYNEWKENDFIKYRKSNCYSYDTNKSLKENLEQLNKLIKDLIFNLKNENLIPEYKS</sequence>
<dbReference type="EMBL" id="CP040908">
    <property type="protein sequence ID" value="QLL58358.1"/>
    <property type="molecule type" value="Genomic_DNA"/>
</dbReference>
<dbReference type="Proteomes" id="UP000510643">
    <property type="component" value="Chromosome"/>
</dbReference>
<dbReference type="Pfam" id="PF03235">
    <property type="entry name" value="GmrSD_N"/>
    <property type="match status" value="1"/>
</dbReference>
<reference evidence="2 3" key="1">
    <citation type="submission" date="2019-06" db="EMBL/GenBank/DDBJ databases">
        <title>Emergence of pandrug resistant Empedobacter falsenii in China.</title>
        <authorList>
            <person name="Dong N."/>
            <person name="Chen S."/>
            <person name="Zhang R."/>
        </authorList>
    </citation>
    <scope>NUCLEOTIDE SEQUENCE [LARGE SCALE GENOMIC DNA]</scope>
    <source>
        <strain evidence="2 3">1681-1</strain>
    </source>
</reference>
<accession>A0A7H9DT21</accession>
<feature type="domain" description="GmrSD restriction endonucleases N-terminal" evidence="1">
    <location>
        <begin position="9"/>
        <end position="254"/>
    </location>
</feature>
<evidence type="ECO:0000313" key="2">
    <source>
        <dbReference type="EMBL" id="QLL58358.1"/>
    </source>
</evidence>
<dbReference type="AlphaFoldDB" id="A0A7H9DT21"/>
<protein>
    <submittedName>
        <fullName evidence="2">DUF262 domain-containing protein</fullName>
    </submittedName>
</protein>